<dbReference type="Proteomes" id="UP000324585">
    <property type="component" value="Unassembled WGS sequence"/>
</dbReference>
<dbReference type="Gene3D" id="3.20.20.80">
    <property type="entry name" value="Glycosidases"/>
    <property type="match status" value="1"/>
</dbReference>
<dbReference type="SMART" id="SM01065">
    <property type="entry name" value="CBM_2"/>
    <property type="match status" value="1"/>
</dbReference>
<keyword evidence="7" id="KW-1185">Reference proteome</keyword>
<dbReference type="GO" id="GO:0016798">
    <property type="term" value="F:hydrolase activity, acting on glycosyl bonds"/>
    <property type="evidence" value="ECO:0007669"/>
    <property type="project" value="UniProtKB-KW"/>
</dbReference>
<dbReference type="InterPro" id="IPR006047">
    <property type="entry name" value="GH13_cat_dom"/>
</dbReference>
<feature type="region of interest" description="Disordered" evidence="4">
    <location>
        <begin position="118"/>
        <end position="146"/>
    </location>
</feature>
<dbReference type="InterPro" id="IPR013780">
    <property type="entry name" value="Glyco_hydro_b"/>
</dbReference>
<dbReference type="EMBL" id="VRMN01000004">
    <property type="protein sequence ID" value="KAA8494950.1"/>
    <property type="molecule type" value="Genomic_DNA"/>
</dbReference>
<name>A0A5J4YVK2_PORPP</name>
<evidence type="ECO:0000256" key="3">
    <source>
        <dbReference type="ARBA" id="ARBA00023295"/>
    </source>
</evidence>
<reference evidence="7" key="1">
    <citation type="journal article" date="2019" name="Nat. Commun.">
        <title>Expansion of phycobilisome linker gene families in mesophilic red algae.</title>
        <authorList>
            <person name="Lee J."/>
            <person name="Kim D."/>
            <person name="Bhattacharya D."/>
            <person name="Yoon H.S."/>
        </authorList>
    </citation>
    <scope>NUCLEOTIDE SEQUENCE [LARGE SCALE GENOMIC DNA]</scope>
    <source>
        <strain evidence="7">CCMP 1328</strain>
    </source>
</reference>
<keyword evidence="2" id="KW-0106">Calcium</keyword>
<evidence type="ECO:0000259" key="5">
    <source>
        <dbReference type="PROSITE" id="PS51166"/>
    </source>
</evidence>
<dbReference type="Gene3D" id="2.60.40.10">
    <property type="entry name" value="Immunoglobulins"/>
    <property type="match status" value="1"/>
</dbReference>
<evidence type="ECO:0000256" key="4">
    <source>
        <dbReference type="SAM" id="MobiDB-lite"/>
    </source>
</evidence>
<keyword evidence="1" id="KW-0378">Hydrolase</keyword>
<feature type="compositionally biased region" description="Basic and acidic residues" evidence="4">
    <location>
        <begin position="125"/>
        <end position="134"/>
    </location>
</feature>
<comment type="caution">
    <text evidence="6">The sequence shown here is derived from an EMBL/GenBank/DDBJ whole genome shotgun (WGS) entry which is preliminary data.</text>
</comment>
<feature type="domain" description="CBM20" evidence="5">
    <location>
        <begin position="1"/>
        <end position="111"/>
    </location>
</feature>
<dbReference type="SUPFAM" id="SSF49452">
    <property type="entry name" value="Starch-binding domain-like"/>
    <property type="match status" value="1"/>
</dbReference>
<dbReference type="SUPFAM" id="SSF51445">
    <property type="entry name" value="(Trans)glycosidases"/>
    <property type="match status" value="1"/>
</dbReference>
<gene>
    <name evidence="6" type="ORF">FVE85_3191</name>
</gene>
<evidence type="ECO:0000256" key="2">
    <source>
        <dbReference type="ARBA" id="ARBA00022837"/>
    </source>
</evidence>
<sequence>MSTLVVFEVEAGWNIEDEPHDGELRVVGACRSLGWWRPHRAPAMSLAGANLWRAEVRLQPGEHAGGLEYKYVWMRKGGGDPVWMPGANKRIAVPTRIEQKDSALDLDTWFAAARTALAEQQPQRQQDHEKEQHHPNVGRTEQATLPGQKQEVKLVASSVATQGDSSLHAHELMPAWYSHGTIYHLFPLGSPGQKPGEGGSFGHVPERLDPNAQPVERLLDIRKYYDYLQEMGITAVQFTPIFESGTHGYDTYDYMKVDRRLGTNETFKTVLAELHERGIKVILDGVFNHSGREHFAFQDLLKRGHHGWKSSPYANWYYIKEGGSSAFGDPFGYKSWANCQELPMFNLSNPEVRNYLYGIGQHWLQQGLDGWRLDCAHEMPTEFWLGFRSACSEVAQDYILLAETIHGDYSKFANPAEGLCHSCTNYQIYKPLWSSIKEKNFFELVHNVQRELSMYPGLLLTNFLSNHDISRIASILTNFDELQLAHVLLHTLRGIPAIYYGDEYGAKGHKKDGDAALRLPLLDVSNRETAWSGEEKRLFSLTKDLIRVRKEHAGPLTQGGIHMLSNTNTMLAFCRVFESEIIVILMSCANEALSVELDLKPLGRTPSSLEELVSTRSRELESMSVHGGVLKVALEPVSARVFSGSTA</sequence>
<organism evidence="6 7">
    <name type="scientific">Porphyridium purpureum</name>
    <name type="common">Red alga</name>
    <name type="synonym">Porphyridium cruentum</name>
    <dbReference type="NCBI Taxonomy" id="35688"/>
    <lineage>
        <taxon>Eukaryota</taxon>
        <taxon>Rhodophyta</taxon>
        <taxon>Bangiophyceae</taxon>
        <taxon>Porphyridiales</taxon>
        <taxon>Porphyridiaceae</taxon>
        <taxon>Porphyridium</taxon>
    </lineage>
</organism>
<evidence type="ECO:0000313" key="6">
    <source>
        <dbReference type="EMBL" id="KAA8494950.1"/>
    </source>
</evidence>
<dbReference type="Pfam" id="PF00128">
    <property type="entry name" value="Alpha-amylase"/>
    <property type="match status" value="1"/>
</dbReference>
<dbReference type="Gene3D" id="2.60.40.1180">
    <property type="entry name" value="Golgi alpha-mannosidase II"/>
    <property type="match status" value="1"/>
</dbReference>
<dbReference type="InterPro" id="IPR013784">
    <property type="entry name" value="Carb-bd-like_fold"/>
</dbReference>
<dbReference type="OrthoDB" id="529758at2759"/>
<proteinExistence type="predicted"/>
<dbReference type="Pfam" id="PF00686">
    <property type="entry name" value="CBM_20"/>
    <property type="match status" value="1"/>
</dbReference>
<accession>A0A5J4YVK2</accession>
<dbReference type="GO" id="GO:2001070">
    <property type="term" value="F:starch binding"/>
    <property type="evidence" value="ECO:0007669"/>
    <property type="project" value="InterPro"/>
</dbReference>
<dbReference type="PANTHER" id="PTHR10357:SF210">
    <property type="entry name" value="MALTODEXTRIN GLUCOSIDASE"/>
    <property type="match status" value="1"/>
</dbReference>
<dbReference type="InterPro" id="IPR013783">
    <property type="entry name" value="Ig-like_fold"/>
</dbReference>
<protein>
    <submittedName>
        <fullName evidence="6">Neopullulanase 2</fullName>
    </submittedName>
</protein>
<dbReference type="AlphaFoldDB" id="A0A5J4YVK2"/>
<dbReference type="InterPro" id="IPR002044">
    <property type="entry name" value="CBM20"/>
</dbReference>
<dbReference type="InterPro" id="IPR017853">
    <property type="entry name" value="GH"/>
</dbReference>
<dbReference type="PANTHER" id="PTHR10357">
    <property type="entry name" value="ALPHA-AMYLASE FAMILY MEMBER"/>
    <property type="match status" value="1"/>
</dbReference>
<keyword evidence="3" id="KW-0326">Glycosidase</keyword>
<evidence type="ECO:0000256" key="1">
    <source>
        <dbReference type="ARBA" id="ARBA00022801"/>
    </source>
</evidence>
<dbReference type="OMA" id="IWWQVYP"/>
<dbReference type="PROSITE" id="PS51166">
    <property type="entry name" value="CBM20"/>
    <property type="match status" value="1"/>
</dbReference>
<evidence type="ECO:0000313" key="7">
    <source>
        <dbReference type="Proteomes" id="UP000324585"/>
    </source>
</evidence>
<dbReference type="SMART" id="SM00642">
    <property type="entry name" value="Aamy"/>
    <property type="match status" value="1"/>
</dbReference>
<dbReference type="GO" id="GO:0005975">
    <property type="term" value="P:carbohydrate metabolic process"/>
    <property type="evidence" value="ECO:0007669"/>
    <property type="project" value="InterPro"/>
</dbReference>